<evidence type="ECO:0000256" key="3">
    <source>
        <dbReference type="ARBA" id="ARBA00023125"/>
    </source>
</evidence>
<evidence type="ECO:0000256" key="4">
    <source>
        <dbReference type="ARBA" id="ARBA00023163"/>
    </source>
</evidence>
<reference evidence="10" key="2">
    <citation type="submission" date="2020-10" db="UniProtKB">
        <authorList>
            <consortium name="WormBaseParasite"/>
        </authorList>
    </citation>
    <scope>IDENTIFICATION</scope>
</reference>
<dbReference type="Gene3D" id="3.40.1810.10">
    <property type="entry name" value="Transcription factor, MADS-box"/>
    <property type="match status" value="1"/>
</dbReference>
<feature type="compositionally biased region" description="Polar residues" evidence="7">
    <location>
        <begin position="517"/>
        <end position="526"/>
    </location>
</feature>
<evidence type="ECO:0000313" key="9">
    <source>
        <dbReference type="Proteomes" id="UP000492821"/>
    </source>
</evidence>
<comment type="subcellular location">
    <subcellularLocation>
        <location evidence="1">Nucleus</location>
    </subcellularLocation>
</comment>
<feature type="region of interest" description="Disordered" evidence="7">
    <location>
        <begin position="387"/>
        <end position="426"/>
    </location>
</feature>
<dbReference type="SMART" id="SM00432">
    <property type="entry name" value="MADS"/>
    <property type="match status" value="1"/>
</dbReference>
<protein>
    <recommendedName>
        <fullName evidence="6">Serum response factor homolog</fullName>
    </recommendedName>
</protein>
<dbReference type="PRINTS" id="PR00404">
    <property type="entry name" value="MADSDOMAIN"/>
</dbReference>
<evidence type="ECO:0000259" key="8">
    <source>
        <dbReference type="PROSITE" id="PS50066"/>
    </source>
</evidence>
<dbReference type="GO" id="GO:0046983">
    <property type="term" value="F:protein dimerization activity"/>
    <property type="evidence" value="ECO:0007669"/>
    <property type="project" value="InterPro"/>
</dbReference>
<name>A0A7E4V548_PANRE</name>
<keyword evidence="9" id="KW-1185">Reference proteome</keyword>
<feature type="compositionally biased region" description="Low complexity" evidence="7">
    <location>
        <begin position="461"/>
        <end position="491"/>
    </location>
</feature>
<dbReference type="InterPro" id="IPR002100">
    <property type="entry name" value="TF_MADSbox"/>
</dbReference>
<evidence type="ECO:0000313" key="10">
    <source>
        <dbReference type="WBParaSite" id="Pan_g16734.t1"/>
    </source>
</evidence>
<keyword evidence="5" id="KW-0539">Nucleus</keyword>
<evidence type="ECO:0000256" key="6">
    <source>
        <dbReference type="ARBA" id="ARBA00069746"/>
    </source>
</evidence>
<evidence type="ECO:0000256" key="5">
    <source>
        <dbReference type="ARBA" id="ARBA00023242"/>
    </source>
</evidence>
<evidence type="ECO:0000256" key="2">
    <source>
        <dbReference type="ARBA" id="ARBA00023015"/>
    </source>
</evidence>
<feature type="region of interest" description="Disordered" evidence="7">
    <location>
        <begin position="444"/>
        <end position="495"/>
    </location>
</feature>
<feature type="region of interest" description="Disordered" evidence="7">
    <location>
        <begin position="512"/>
        <end position="585"/>
    </location>
</feature>
<dbReference type="Pfam" id="PF00319">
    <property type="entry name" value="SRF-TF"/>
    <property type="match status" value="1"/>
</dbReference>
<dbReference type="AlphaFoldDB" id="A0A7E4V548"/>
<dbReference type="GO" id="GO:0045944">
    <property type="term" value="P:positive regulation of transcription by RNA polymerase II"/>
    <property type="evidence" value="ECO:0007669"/>
    <property type="project" value="InterPro"/>
</dbReference>
<keyword evidence="2" id="KW-0805">Transcription regulation</keyword>
<evidence type="ECO:0000256" key="7">
    <source>
        <dbReference type="SAM" id="MobiDB-lite"/>
    </source>
</evidence>
<dbReference type="CDD" id="cd00266">
    <property type="entry name" value="MADS_SRF_like"/>
    <property type="match status" value="1"/>
</dbReference>
<evidence type="ECO:0000256" key="1">
    <source>
        <dbReference type="ARBA" id="ARBA00004123"/>
    </source>
</evidence>
<accession>A0A7E4V548</accession>
<dbReference type="PROSITE" id="PS00350">
    <property type="entry name" value="MADS_BOX_1"/>
    <property type="match status" value="1"/>
</dbReference>
<keyword evidence="3" id="KW-0238">DNA-binding</keyword>
<dbReference type="WBParaSite" id="Pan_g16734.t1">
    <property type="protein sequence ID" value="Pan_g16734.t1"/>
    <property type="gene ID" value="Pan_g16734"/>
</dbReference>
<organism evidence="9 10">
    <name type="scientific">Panagrellus redivivus</name>
    <name type="common">Microworm</name>
    <dbReference type="NCBI Taxonomy" id="6233"/>
    <lineage>
        <taxon>Eukaryota</taxon>
        <taxon>Metazoa</taxon>
        <taxon>Ecdysozoa</taxon>
        <taxon>Nematoda</taxon>
        <taxon>Chromadorea</taxon>
        <taxon>Rhabditida</taxon>
        <taxon>Tylenchina</taxon>
        <taxon>Panagrolaimomorpha</taxon>
        <taxon>Panagrolaimoidea</taxon>
        <taxon>Panagrolaimidae</taxon>
        <taxon>Panagrellus</taxon>
    </lineage>
</organism>
<dbReference type="Proteomes" id="UP000492821">
    <property type="component" value="Unassembled WGS sequence"/>
</dbReference>
<reference evidence="9" key="1">
    <citation type="journal article" date="2013" name="Genetics">
        <title>The draft genome and transcriptome of Panagrellus redivivus are shaped by the harsh demands of a free-living lifestyle.</title>
        <authorList>
            <person name="Srinivasan J."/>
            <person name="Dillman A.R."/>
            <person name="Macchietto M.G."/>
            <person name="Heikkinen L."/>
            <person name="Lakso M."/>
            <person name="Fracchia K.M."/>
            <person name="Antoshechkin I."/>
            <person name="Mortazavi A."/>
            <person name="Wong G."/>
            <person name="Sternberg P.W."/>
        </authorList>
    </citation>
    <scope>NUCLEOTIDE SEQUENCE [LARGE SCALE GENOMIC DNA]</scope>
    <source>
        <strain evidence="9">MT8872</strain>
    </source>
</reference>
<dbReference type="GO" id="GO:0005634">
    <property type="term" value="C:nucleus"/>
    <property type="evidence" value="ECO:0007669"/>
    <property type="project" value="UniProtKB-SubCell"/>
</dbReference>
<feature type="compositionally biased region" description="Polar residues" evidence="7">
    <location>
        <begin position="559"/>
        <end position="585"/>
    </location>
</feature>
<proteinExistence type="predicted"/>
<dbReference type="GO" id="GO:0000987">
    <property type="term" value="F:cis-regulatory region sequence-specific DNA binding"/>
    <property type="evidence" value="ECO:0007669"/>
    <property type="project" value="InterPro"/>
</dbReference>
<dbReference type="GO" id="GO:0000981">
    <property type="term" value="F:DNA-binding transcription factor activity, RNA polymerase II-specific"/>
    <property type="evidence" value="ECO:0007669"/>
    <property type="project" value="InterPro"/>
</dbReference>
<dbReference type="PANTHER" id="PTHR48019">
    <property type="entry name" value="SERUM RESPONSE FACTOR HOMOLOG"/>
    <property type="match status" value="1"/>
</dbReference>
<dbReference type="PROSITE" id="PS50066">
    <property type="entry name" value="MADS_BOX_2"/>
    <property type="match status" value="1"/>
</dbReference>
<dbReference type="InterPro" id="IPR033897">
    <property type="entry name" value="SRF-like_MADS-box"/>
</dbReference>
<sequence>MECQMPRGHPSPSQTATLALLAWAMPNRLRLENKDVLRVLRQWEVFGRSCLGPPLWWCGLTIGPQGLTMDRCRTRAEAGRKLGSKGQKKLLAPKTRESDDKQLFPFMHLSTIFVTHSIYRIPIRIFYEPASAASKEFQVFRHPFCVKKVFPNTISLENLGLIMFGDGGVHFQTGTGGEGVIIFVRNFDEIKAAITTLASIPMDGPAFLACAPRRGYYVCEVGHFQMANSGSVTPSLLGGAESPILGGANTLLPNGKKTKGRVKIKMEYIGNKLRRYTTFSKRKTGIMKKAFELSTLTGTQVMLLVASETGHVYAFATNKLKPMIASDAGRGLIQSCLNTPDEAVADVGACKTEFTFEPPSGCGGGSARKRKINETETLCVPTMVASSTLSTSPMNVEDYCDSDHDSDTNESPDTEEAKSPVPPAADPQLLQKTLKDALRAASLQRQNVMQKKPRYSGTPTSSSAGSSSANRNSSASRRQNGNAESGSSGNNVPDLSTLLPLMLQSISNGAAELRNSPKPTVNNNNIPDGDDNRILYQMPQGVVYASNGEPASSSSSSSAEQNGSTNNLFASNSNTESTSDNPLQQFLNGFPFGNMQMQQLLATAALAEAQAQLSSGDNKKHQYDSLNFD</sequence>
<dbReference type="InterPro" id="IPR050142">
    <property type="entry name" value="MADS-box/MEF2_TF"/>
</dbReference>
<dbReference type="InterPro" id="IPR036879">
    <property type="entry name" value="TF_MADSbox_sf"/>
</dbReference>
<dbReference type="FunFam" id="3.40.1810.10:FF:000002">
    <property type="entry name" value="Serum response factor b"/>
    <property type="match status" value="1"/>
</dbReference>
<dbReference type="SUPFAM" id="SSF55455">
    <property type="entry name" value="SRF-like"/>
    <property type="match status" value="1"/>
</dbReference>
<keyword evidence="4" id="KW-0804">Transcription</keyword>
<feature type="domain" description="MADS-box" evidence="8">
    <location>
        <begin position="259"/>
        <end position="319"/>
    </location>
</feature>